<evidence type="ECO:0000259" key="2">
    <source>
        <dbReference type="PROSITE" id="PS51502"/>
    </source>
</evidence>
<dbReference type="AlphaFoldDB" id="A0A6P1CRG8"/>
<dbReference type="SMART" id="SM00886">
    <property type="entry name" value="Dabb"/>
    <property type="match status" value="1"/>
</dbReference>
<evidence type="ECO:0000256" key="1">
    <source>
        <dbReference type="SAM" id="MobiDB-lite"/>
    </source>
</evidence>
<name>A0A6P1CRG8_9NOCA</name>
<gene>
    <name evidence="3" type="ORF">GV791_21610</name>
</gene>
<dbReference type="Proteomes" id="UP000471166">
    <property type="component" value="Unassembled WGS sequence"/>
</dbReference>
<evidence type="ECO:0000313" key="4">
    <source>
        <dbReference type="Proteomes" id="UP000471166"/>
    </source>
</evidence>
<sequence>MSEVVHLVHLRDPGRGTELAAQLRGLVGAHIRRSLITTTLPGGIDAGDLIVRLAFADDAERRSGAKVVDPWLRESFIERVETAAFAGARKPEMAPAAIGRTAGTAPDMGEPSSSNARAGGHGAPARIYRALLVAIDPDTDPAQVAQFESETAAMPGYIHAIGASRLSRVDSGTGWTHVWEQEFTDLDGLTGPYMTHPYHWAHIDRWFDLERGTKIVTRLCHSFGALDGPLLSAP</sequence>
<organism evidence="3 4">
    <name type="scientific">Nocardia cyriacigeorgica</name>
    <dbReference type="NCBI Taxonomy" id="135487"/>
    <lineage>
        <taxon>Bacteria</taxon>
        <taxon>Bacillati</taxon>
        <taxon>Actinomycetota</taxon>
        <taxon>Actinomycetes</taxon>
        <taxon>Mycobacteriales</taxon>
        <taxon>Nocardiaceae</taxon>
        <taxon>Nocardia</taxon>
    </lineage>
</organism>
<protein>
    <submittedName>
        <fullName evidence="3">Dabb family protein</fullName>
    </submittedName>
</protein>
<accession>A0A6P1CRG8</accession>
<dbReference type="InterPro" id="IPR011008">
    <property type="entry name" value="Dimeric_a/b-barrel"/>
</dbReference>
<feature type="region of interest" description="Disordered" evidence="1">
    <location>
        <begin position="101"/>
        <end position="121"/>
    </location>
</feature>
<reference evidence="3 4" key="1">
    <citation type="submission" date="2020-01" db="EMBL/GenBank/DDBJ databases">
        <title>Genetics and antimicrobial susceptibilities of Nocardia species isolated from the soil; a comparison with species isolated from humans.</title>
        <authorList>
            <person name="Carrasco G."/>
            <person name="Monzon S."/>
            <person name="Sansegundo M."/>
            <person name="Garcia E."/>
            <person name="Garrido N."/>
            <person name="Medina M.J."/>
            <person name="Villalon P."/>
            <person name="Ramirez-Arocha A.C."/>
            <person name="Jimenez P."/>
            <person name="Cuesta I."/>
            <person name="Valdezate S."/>
        </authorList>
    </citation>
    <scope>NUCLEOTIDE SEQUENCE [LARGE SCALE GENOMIC DNA]</scope>
    <source>
        <strain evidence="3 4">CNM20110626</strain>
    </source>
</reference>
<dbReference type="PROSITE" id="PS51502">
    <property type="entry name" value="S_R_A_B_BARREL"/>
    <property type="match status" value="1"/>
</dbReference>
<evidence type="ECO:0000313" key="3">
    <source>
        <dbReference type="EMBL" id="NEW35141.1"/>
    </source>
</evidence>
<dbReference type="Pfam" id="PF07876">
    <property type="entry name" value="Dabb"/>
    <property type="match status" value="1"/>
</dbReference>
<feature type="domain" description="Stress-response A/B barrel" evidence="2">
    <location>
        <begin position="127"/>
        <end position="219"/>
    </location>
</feature>
<proteinExistence type="predicted"/>
<comment type="caution">
    <text evidence="3">The sequence shown here is derived from an EMBL/GenBank/DDBJ whole genome shotgun (WGS) entry which is preliminary data.</text>
</comment>
<dbReference type="EMBL" id="JAAGVB010000039">
    <property type="protein sequence ID" value="NEW35141.1"/>
    <property type="molecule type" value="Genomic_DNA"/>
</dbReference>
<dbReference type="InterPro" id="IPR013097">
    <property type="entry name" value="Dabb"/>
</dbReference>
<dbReference type="RefSeq" id="WP_163846285.1">
    <property type="nucleotide sequence ID" value="NZ_JAAGVB010000039.1"/>
</dbReference>
<dbReference type="SUPFAM" id="SSF54909">
    <property type="entry name" value="Dimeric alpha+beta barrel"/>
    <property type="match status" value="1"/>
</dbReference>